<dbReference type="InterPro" id="IPR011089">
    <property type="entry name" value="GmrSD_C"/>
</dbReference>
<feature type="domain" description="GmrSD restriction endonucleases C-terminal" evidence="2">
    <location>
        <begin position="101"/>
        <end position="199"/>
    </location>
</feature>
<keyword evidence="1" id="KW-0732">Signal</keyword>
<feature type="signal peptide" evidence="1">
    <location>
        <begin position="1"/>
        <end position="18"/>
    </location>
</feature>
<dbReference type="OrthoDB" id="3162605at2759"/>
<dbReference type="EMBL" id="NAJO01000002">
    <property type="protein sequence ID" value="OQO13938.1"/>
    <property type="molecule type" value="Genomic_DNA"/>
</dbReference>
<proteinExistence type="predicted"/>
<dbReference type="Proteomes" id="UP000192596">
    <property type="component" value="Unassembled WGS sequence"/>
</dbReference>
<sequence>MGLTVGFCLLLAAGSAIAAPVIQRRGNLPEPVSAATALSYLSSITVAAESNSPAYSRDYFPTWITISGACNTREYVLKRDGVSVQTDSACTATSGTWYSDYDQATWYAASDVDIDHIVPLKEAWVSGARSWTTAQRQAFANDVTRPQLLSVTDNVNQSKGDQDVAEWLPPNVGYQCEYVRAFVQVKYYYKLSMDSAEKAAAADVLNNVC</sequence>
<name>A0A1V8TRM4_9PEZI</name>
<evidence type="ECO:0000313" key="4">
    <source>
        <dbReference type="Proteomes" id="UP000192596"/>
    </source>
</evidence>
<dbReference type="STRING" id="1507870.A0A1V8TRM4"/>
<dbReference type="Pfam" id="PF07510">
    <property type="entry name" value="GmrSD_C"/>
    <property type="match status" value="1"/>
</dbReference>
<evidence type="ECO:0000256" key="1">
    <source>
        <dbReference type="SAM" id="SignalP"/>
    </source>
</evidence>
<dbReference type="PANTHER" id="PTHR24094">
    <property type="entry name" value="SECRETED PROTEIN"/>
    <property type="match status" value="1"/>
</dbReference>
<organism evidence="3 4">
    <name type="scientific">Cryoendolithus antarcticus</name>
    <dbReference type="NCBI Taxonomy" id="1507870"/>
    <lineage>
        <taxon>Eukaryota</taxon>
        <taxon>Fungi</taxon>
        <taxon>Dikarya</taxon>
        <taxon>Ascomycota</taxon>
        <taxon>Pezizomycotina</taxon>
        <taxon>Dothideomycetes</taxon>
        <taxon>Dothideomycetidae</taxon>
        <taxon>Cladosporiales</taxon>
        <taxon>Cladosporiaceae</taxon>
        <taxon>Cryoendolithus</taxon>
    </lineage>
</organism>
<protein>
    <submittedName>
        <fullName evidence="3">Putative secreted protein</fullName>
    </submittedName>
</protein>
<feature type="chain" id="PRO_5012980677" evidence="1">
    <location>
        <begin position="19"/>
        <end position="209"/>
    </location>
</feature>
<evidence type="ECO:0000259" key="2">
    <source>
        <dbReference type="Pfam" id="PF07510"/>
    </source>
</evidence>
<gene>
    <name evidence="3" type="ORF">B0A48_00813</name>
</gene>
<keyword evidence="4" id="KW-1185">Reference proteome</keyword>
<reference evidence="4" key="1">
    <citation type="submission" date="2017-03" db="EMBL/GenBank/DDBJ databases">
        <title>Genomes of endolithic fungi from Antarctica.</title>
        <authorList>
            <person name="Coleine C."/>
            <person name="Masonjones S."/>
            <person name="Stajich J.E."/>
        </authorList>
    </citation>
    <scope>NUCLEOTIDE SEQUENCE [LARGE SCALE GENOMIC DNA]</scope>
    <source>
        <strain evidence="4">CCFEE 5527</strain>
    </source>
</reference>
<comment type="caution">
    <text evidence="3">The sequence shown here is derived from an EMBL/GenBank/DDBJ whole genome shotgun (WGS) entry which is preliminary data.</text>
</comment>
<dbReference type="AlphaFoldDB" id="A0A1V8TRM4"/>
<evidence type="ECO:0000313" key="3">
    <source>
        <dbReference type="EMBL" id="OQO13938.1"/>
    </source>
</evidence>
<accession>A0A1V8TRM4</accession>
<dbReference type="PANTHER" id="PTHR24094:SF15">
    <property type="entry name" value="AMP-DEPENDENT SYNTHETASE_LIGASE DOMAIN-CONTAINING PROTEIN-RELATED"/>
    <property type="match status" value="1"/>
</dbReference>
<dbReference type="InParanoid" id="A0A1V8TRM4"/>